<feature type="domain" description="PAC" evidence="15">
    <location>
        <begin position="474"/>
        <end position="527"/>
    </location>
</feature>
<dbReference type="GO" id="GO:0006355">
    <property type="term" value="P:regulation of DNA-templated transcription"/>
    <property type="evidence" value="ECO:0007669"/>
    <property type="project" value="InterPro"/>
</dbReference>
<dbReference type="PANTHER" id="PTHR42878:SF7">
    <property type="entry name" value="SENSOR HISTIDINE KINASE GLRK"/>
    <property type="match status" value="1"/>
</dbReference>
<dbReference type="InterPro" id="IPR013767">
    <property type="entry name" value="PAS_fold"/>
</dbReference>
<dbReference type="Gene3D" id="3.30.450.20">
    <property type="entry name" value="PAS domain"/>
    <property type="match status" value="3"/>
</dbReference>
<evidence type="ECO:0000256" key="12">
    <source>
        <dbReference type="SAM" id="MobiDB-lite"/>
    </source>
</evidence>
<proteinExistence type="predicted"/>
<dbReference type="Gene3D" id="3.40.50.2300">
    <property type="match status" value="1"/>
</dbReference>
<dbReference type="GO" id="GO:0016020">
    <property type="term" value="C:membrane"/>
    <property type="evidence" value="ECO:0007669"/>
    <property type="project" value="UniProtKB-SubCell"/>
</dbReference>
<dbReference type="Proteomes" id="UP000199370">
    <property type="component" value="Unassembled WGS sequence"/>
</dbReference>
<dbReference type="InterPro" id="IPR050351">
    <property type="entry name" value="BphY/WalK/GraS-like"/>
</dbReference>
<dbReference type="InterPro" id="IPR000700">
    <property type="entry name" value="PAS-assoc_C"/>
</dbReference>
<keyword evidence="9" id="KW-1133">Transmembrane helix</keyword>
<name>A0A1G9VE70_9EURY</name>
<dbReference type="InterPro" id="IPR004358">
    <property type="entry name" value="Sig_transdc_His_kin-like_C"/>
</dbReference>
<keyword evidence="10" id="KW-0902">Two-component regulatory system</keyword>
<evidence type="ECO:0000256" key="9">
    <source>
        <dbReference type="ARBA" id="ARBA00022989"/>
    </source>
</evidence>
<evidence type="ECO:0000259" key="13">
    <source>
        <dbReference type="PROSITE" id="PS50109"/>
    </source>
</evidence>
<dbReference type="SUPFAM" id="SSF55781">
    <property type="entry name" value="GAF domain-like"/>
    <property type="match status" value="1"/>
</dbReference>
<dbReference type="CDD" id="cd00075">
    <property type="entry name" value="HATPase"/>
    <property type="match status" value="1"/>
</dbReference>
<feature type="domain" description="Histidine kinase" evidence="13">
    <location>
        <begin position="658"/>
        <end position="860"/>
    </location>
</feature>
<dbReference type="STRING" id="996166.SAMN05192554_10662"/>
<keyword evidence="6" id="KW-0547">Nucleotide-binding</keyword>
<dbReference type="Pfam" id="PF13188">
    <property type="entry name" value="PAS_8"/>
    <property type="match status" value="1"/>
</dbReference>
<sequence length="860" mass="94039">MSKATTSPIVRVTPADGDRRARSLGGRSVRSVPAHADDDPAEVAERALADDPSCVVCDHHAGLDGLAVLRALRRAAPSVTVILWTPEPDGAVASDATLLGADTYAYGDRLTDAVVAATTDQHGATADAEGGRASDAGAASTSSAGENLLERIDDGFFAIDDDGRFSYVNSRAAALLAADPDDLIGQPVADVYDTPHAEPFLDRYEQAMDRQETATFEQYFEPLDAWFEVSAYPDEAGLSVFFSDITEQKQRERMLDGLLDTTRRLMAADGSTAVADIAVEAARDVLGFDYVAVRLYDEETETLELVSRTATVVEEMPTRPTYDADEGNVGRAFSRNQTVETAVDLGSVSAARYLPLGGFGVISVGASDPAQFDDLRRGVLEVLAANATAGLERADRETTLQQYERVLETVNDMVYVLDEHGRLDYLTRPLAEFLGYERETILDEHPTRFIAPADRSYVQNRIERLVAGTESDDETFEVRLETAGSELVPVQIDSAVLTDGDDRRFAGTVGVVRDISDLKRTREELEAENARFRNLFDHIPDPVSEARFEDGEPIVTRVNQAFERVFGYDSDVVVGGSLNDLIVPDGERDRARRLDQRSTREPVVTEEVTRLTATGKRDFLFRGVSYERENGTRAGYAIYTDISAQKDRQRRLQVLHTVLRHNLRTELTLARGHADRLADETGSQAVADLQNAITEIENLSAKARTLERVVADETYPAVDTTDIVSRVRSVVDRCRTRYPAATIRVDLPERADAVADYRLELAIENLVENSVDHASDGEPEIVVDVRNESTAVLVTVRDDGPGIPSHERALVAGERDITQLEHGSGLGLWIVATAIRSLGGELTFTDDAAGAAVELRLHPA</sequence>
<keyword evidence="7" id="KW-0418">Kinase</keyword>
<dbReference type="GO" id="GO:0000156">
    <property type="term" value="F:phosphorelay response regulator activity"/>
    <property type="evidence" value="ECO:0007669"/>
    <property type="project" value="TreeGrafter"/>
</dbReference>
<dbReference type="InterPro" id="IPR000014">
    <property type="entry name" value="PAS"/>
</dbReference>
<dbReference type="PROSITE" id="PS50109">
    <property type="entry name" value="HIS_KIN"/>
    <property type="match status" value="1"/>
</dbReference>
<evidence type="ECO:0000256" key="3">
    <source>
        <dbReference type="ARBA" id="ARBA00012438"/>
    </source>
</evidence>
<evidence type="ECO:0000256" key="7">
    <source>
        <dbReference type="ARBA" id="ARBA00022777"/>
    </source>
</evidence>
<dbReference type="SMART" id="SM00091">
    <property type="entry name" value="PAS"/>
    <property type="match status" value="3"/>
</dbReference>
<dbReference type="SMART" id="SM00387">
    <property type="entry name" value="HATPase_c"/>
    <property type="match status" value="1"/>
</dbReference>
<evidence type="ECO:0000313" key="16">
    <source>
        <dbReference type="EMBL" id="SDM70429.1"/>
    </source>
</evidence>
<dbReference type="Gene3D" id="3.30.450.40">
    <property type="match status" value="1"/>
</dbReference>
<dbReference type="EC" id="2.7.13.3" evidence="3"/>
<dbReference type="AlphaFoldDB" id="A0A1G9VE70"/>
<dbReference type="PRINTS" id="PR00344">
    <property type="entry name" value="BCTRLSENSOR"/>
</dbReference>
<dbReference type="InterPro" id="IPR029016">
    <property type="entry name" value="GAF-like_dom_sf"/>
</dbReference>
<dbReference type="PROSITE" id="PS50112">
    <property type="entry name" value="PAS"/>
    <property type="match status" value="3"/>
</dbReference>
<dbReference type="SMART" id="SM00086">
    <property type="entry name" value="PAC"/>
    <property type="match status" value="1"/>
</dbReference>
<dbReference type="SUPFAM" id="SSF55874">
    <property type="entry name" value="ATPase domain of HSP90 chaperone/DNA topoisomerase II/histidine kinase"/>
    <property type="match status" value="1"/>
</dbReference>
<dbReference type="EMBL" id="FNIA01000006">
    <property type="protein sequence ID" value="SDM70429.1"/>
    <property type="molecule type" value="Genomic_DNA"/>
</dbReference>
<dbReference type="InterPro" id="IPR003594">
    <property type="entry name" value="HATPase_dom"/>
</dbReference>
<evidence type="ECO:0000256" key="10">
    <source>
        <dbReference type="ARBA" id="ARBA00023012"/>
    </source>
</evidence>
<dbReference type="Pfam" id="PF00989">
    <property type="entry name" value="PAS"/>
    <property type="match status" value="1"/>
</dbReference>
<organism evidence="16 17">
    <name type="scientific">Haloarchaeobius iranensis</name>
    <dbReference type="NCBI Taxonomy" id="996166"/>
    <lineage>
        <taxon>Archaea</taxon>
        <taxon>Methanobacteriati</taxon>
        <taxon>Methanobacteriota</taxon>
        <taxon>Stenosarchaea group</taxon>
        <taxon>Halobacteria</taxon>
        <taxon>Halobacteriales</taxon>
        <taxon>Halorubellaceae</taxon>
        <taxon>Haloarchaeobius</taxon>
    </lineage>
</organism>
<dbReference type="CDD" id="cd00130">
    <property type="entry name" value="PAS"/>
    <property type="match status" value="3"/>
</dbReference>
<dbReference type="InterPro" id="IPR005467">
    <property type="entry name" value="His_kinase_dom"/>
</dbReference>
<dbReference type="PANTHER" id="PTHR42878">
    <property type="entry name" value="TWO-COMPONENT HISTIDINE KINASE"/>
    <property type="match status" value="1"/>
</dbReference>
<dbReference type="Pfam" id="PF02518">
    <property type="entry name" value="HATPase_c"/>
    <property type="match status" value="1"/>
</dbReference>
<evidence type="ECO:0000259" key="14">
    <source>
        <dbReference type="PROSITE" id="PS50112"/>
    </source>
</evidence>
<evidence type="ECO:0000256" key="8">
    <source>
        <dbReference type="ARBA" id="ARBA00022840"/>
    </source>
</evidence>
<keyword evidence="4" id="KW-0808">Transferase</keyword>
<dbReference type="SUPFAM" id="SSF55785">
    <property type="entry name" value="PYP-like sensor domain (PAS domain)"/>
    <property type="match status" value="3"/>
</dbReference>
<dbReference type="GO" id="GO:0004673">
    <property type="term" value="F:protein histidine kinase activity"/>
    <property type="evidence" value="ECO:0007669"/>
    <property type="project" value="UniProtKB-EC"/>
</dbReference>
<dbReference type="GO" id="GO:0005524">
    <property type="term" value="F:ATP binding"/>
    <property type="evidence" value="ECO:0007669"/>
    <property type="project" value="UniProtKB-KW"/>
</dbReference>
<evidence type="ECO:0000256" key="6">
    <source>
        <dbReference type="ARBA" id="ARBA00022741"/>
    </source>
</evidence>
<keyword evidence="8" id="KW-0067">ATP-binding</keyword>
<dbReference type="Pfam" id="PF08448">
    <property type="entry name" value="PAS_4"/>
    <property type="match status" value="1"/>
</dbReference>
<dbReference type="InterPro" id="IPR013656">
    <property type="entry name" value="PAS_4"/>
</dbReference>
<feature type="domain" description="PAS" evidence="14">
    <location>
        <begin position="141"/>
        <end position="211"/>
    </location>
</feature>
<dbReference type="SUPFAM" id="SSF52172">
    <property type="entry name" value="CheY-like"/>
    <property type="match status" value="1"/>
</dbReference>
<accession>A0A1G9VE70</accession>
<dbReference type="Gene3D" id="3.30.565.10">
    <property type="entry name" value="Histidine kinase-like ATPase, C-terminal domain"/>
    <property type="match status" value="1"/>
</dbReference>
<keyword evidence="17" id="KW-1185">Reference proteome</keyword>
<dbReference type="GO" id="GO:0030295">
    <property type="term" value="F:protein kinase activator activity"/>
    <property type="evidence" value="ECO:0007669"/>
    <property type="project" value="TreeGrafter"/>
</dbReference>
<dbReference type="OrthoDB" id="327291at2157"/>
<dbReference type="NCBIfam" id="TIGR00229">
    <property type="entry name" value="sensory_box"/>
    <property type="match status" value="3"/>
</dbReference>
<dbReference type="PROSITE" id="PS50113">
    <property type="entry name" value="PAC"/>
    <property type="match status" value="1"/>
</dbReference>
<dbReference type="RefSeq" id="WP_089732267.1">
    <property type="nucleotide sequence ID" value="NZ_FNIA01000006.1"/>
</dbReference>
<reference evidence="16 17" key="1">
    <citation type="submission" date="2016-10" db="EMBL/GenBank/DDBJ databases">
        <authorList>
            <person name="de Groot N.N."/>
        </authorList>
    </citation>
    <scope>NUCLEOTIDE SEQUENCE [LARGE SCALE GENOMIC DNA]</scope>
    <source>
        <strain evidence="17">EB21,IBRC-M 10013,KCTC 4048</strain>
    </source>
</reference>
<feature type="region of interest" description="Disordered" evidence="12">
    <location>
        <begin position="1"/>
        <end position="41"/>
    </location>
</feature>
<evidence type="ECO:0000256" key="2">
    <source>
        <dbReference type="ARBA" id="ARBA00004141"/>
    </source>
</evidence>
<dbReference type="InterPro" id="IPR035965">
    <property type="entry name" value="PAS-like_dom_sf"/>
</dbReference>
<evidence type="ECO:0000256" key="5">
    <source>
        <dbReference type="ARBA" id="ARBA00022692"/>
    </source>
</evidence>
<feature type="domain" description="PAS" evidence="14">
    <location>
        <begin position="528"/>
        <end position="601"/>
    </location>
</feature>
<comment type="subcellular location">
    <subcellularLocation>
        <location evidence="2">Membrane</location>
        <topology evidence="2">Multi-pass membrane protein</topology>
    </subcellularLocation>
</comment>
<dbReference type="InterPro" id="IPR001610">
    <property type="entry name" value="PAC"/>
</dbReference>
<dbReference type="GO" id="GO:0007234">
    <property type="term" value="P:osmosensory signaling via phosphorelay pathway"/>
    <property type="evidence" value="ECO:0007669"/>
    <property type="project" value="TreeGrafter"/>
</dbReference>
<feature type="domain" description="PAS" evidence="14">
    <location>
        <begin position="399"/>
        <end position="469"/>
    </location>
</feature>
<evidence type="ECO:0000313" key="17">
    <source>
        <dbReference type="Proteomes" id="UP000199370"/>
    </source>
</evidence>
<keyword evidence="5" id="KW-0812">Transmembrane</keyword>
<comment type="catalytic activity">
    <reaction evidence="1">
        <text>ATP + protein L-histidine = ADP + protein N-phospho-L-histidine.</text>
        <dbReference type="EC" id="2.7.13.3"/>
    </reaction>
</comment>
<keyword evidence="11" id="KW-0472">Membrane</keyword>
<evidence type="ECO:0000259" key="15">
    <source>
        <dbReference type="PROSITE" id="PS50113"/>
    </source>
</evidence>
<gene>
    <name evidence="16" type="ORF">SAMN05192554_10662</name>
</gene>
<evidence type="ECO:0000256" key="4">
    <source>
        <dbReference type="ARBA" id="ARBA00022679"/>
    </source>
</evidence>
<evidence type="ECO:0000256" key="11">
    <source>
        <dbReference type="ARBA" id="ARBA00023136"/>
    </source>
</evidence>
<evidence type="ECO:0000256" key="1">
    <source>
        <dbReference type="ARBA" id="ARBA00000085"/>
    </source>
</evidence>
<protein>
    <recommendedName>
        <fullName evidence="3">histidine kinase</fullName>
        <ecNumber evidence="3">2.7.13.3</ecNumber>
    </recommendedName>
</protein>
<dbReference type="InterPro" id="IPR036890">
    <property type="entry name" value="HATPase_C_sf"/>
</dbReference>
<dbReference type="InterPro" id="IPR011006">
    <property type="entry name" value="CheY-like_superfamily"/>
</dbReference>